<dbReference type="PANTHER" id="PTHR23416">
    <property type="entry name" value="SIALIC ACID SYNTHASE-RELATED"/>
    <property type="match status" value="1"/>
</dbReference>
<dbReference type="EMBL" id="JAACAK010000083">
    <property type="protein sequence ID" value="NIR75549.1"/>
    <property type="molecule type" value="Genomic_DNA"/>
</dbReference>
<comment type="caution">
    <text evidence="4">The sequence shown here is derived from an EMBL/GenBank/DDBJ whole genome shotgun (WGS) entry which is preliminary data.</text>
</comment>
<keyword evidence="2" id="KW-0808">Transferase</keyword>
<keyword evidence="4" id="KW-0012">Acyltransferase</keyword>
<dbReference type="Proteomes" id="UP000702544">
    <property type="component" value="Unassembled WGS sequence"/>
</dbReference>
<sequence>MPFMPLRDANPAEEAVKAYDAWIEGLEEELAKPDLDRSQFCLSVLRDIYFPGLDGLDLDELSAAQRMWMLNLDPRNITMEPEYYIEVDQEEYARVKPLLWLWQMFDKSPLGNNVHLGVRFRRMLAPHIFRRCGRNFKCFNFVEFSFGYNMEVGDDVVVHRHVLLDDRGGISLGDRVSISDYANIYSHTHSIVDQRNVTLARTVLEDDVRITYHATVLAGVTVGRNSMVGANAVATRDVRPFHVNVGIPAKSVRVKPSAPPDVSETTTVERLPH</sequence>
<dbReference type="GO" id="GO:0005829">
    <property type="term" value="C:cytosol"/>
    <property type="evidence" value="ECO:0007669"/>
    <property type="project" value="TreeGrafter"/>
</dbReference>
<dbReference type="CDD" id="cd04647">
    <property type="entry name" value="LbH_MAT_like"/>
    <property type="match status" value="1"/>
</dbReference>
<dbReference type="Gene3D" id="2.160.10.10">
    <property type="entry name" value="Hexapeptide repeat proteins"/>
    <property type="match status" value="1"/>
</dbReference>
<dbReference type="InterPro" id="IPR011004">
    <property type="entry name" value="Trimer_LpxA-like_sf"/>
</dbReference>
<evidence type="ECO:0000313" key="4">
    <source>
        <dbReference type="EMBL" id="NIR75549.1"/>
    </source>
</evidence>
<dbReference type="AlphaFoldDB" id="A0AAE4Z835"/>
<evidence type="ECO:0000256" key="3">
    <source>
        <dbReference type="SAM" id="MobiDB-lite"/>
    </source>
</evidence>
<accession>A0AAE4Z835</accession>
<dbReference type="PANTHER" id="PTHR23416:SF23">
    <property type="entry name" value="ACETYLTRANSFERASE C18B11.09C-RELATED"/>
    <property type="match status" value="1"/>
</dbReference>
<evidence type="ECO:0000313" key="5">
    <source>
        <dbReference type="Proteomes" id="UP000702544"/>
    </source>
</evidence>
<feature type="compositionally biased region" description="Polar residues" evidence="3">
    <location>
        <begin position="263"/>
        <end position="273"/>
    </location>
</feature>
<dbReference type="SUPFAM" id="SSF51161">
    <property type="entry name" value="Trimeric LpxA-like enzymes"/>
    <property type="match status" value="1"/>
</dbReference>
<gene>
    <name evidence="4" type="ORF">GWO12_10650</name>
</gene>
<evidence type="ECO:0000256" key="1">
    <source>
        <dbReference type="ARBA" id="ARBA00007274"/>
    </source>
</evidence>
<proteinExistence type="inferred from homology"/>
<organism evidence="4 5">
    <name type="scientific">Candidatus Kutchimonas denitrificans</name>
    <dbReference type="NCBI Taxonomy" id="3056748"/>
    <lineage>
        <taxon>Bacteria</taxon>
        <taxon>Pseudomonadati</taxon>
        <taxon>Gemmatimonadota</taxon>
        <taxon>Gemmatimonadia</taxon>
        <taxon>Candidatus Palauibacterales</taxon>
        <taxon>Candidatus Palauibacteraceae</taxon>
        <taxon>Candidatus Kutchimonas</taxon>
    </lineage>
</organism>
<comment type="similarity">
    <text evidence="1">Belongs to the transferase hexapeptide repeat family.</text>
</comment>
<protein>
    <submittedName>
        <fullName evidence="4">Acyltransferase</fullName>
    </submittedName>
</protein>
<reference evidence="4 5" key="1">
    <citation type="submission" date="2020-01" db="EMBL/GenBank/DDBJ databases">
        <title>Genomes assembled from Gulf of Kutch pelagic sediment metagenomes.</title>
        <authorList>
            <person name="Chandrashekar M."/>
            <person name="Mahajan M.S."/>
            <person name="Dave K.J."/>
            <person name="Vatsa P."/>
            <person name="Nathani N.M."/>
        </authorList>
    </citation>
    <scope>NUCLEOTIDE SEQUENCE [LARGE SCALE GENOMIC DNA]</scope>
    <source>
        <strain evidence="4">KS3-K002</strain>
    </source>
</reference>
<feature type="region of interest" description="Disordered" evidence="3">
    <location>
        <begin position="252"/>
        <end position="273"/>
    </location>
</feature>
<evidence type="ECO:0000256" key="2">
    <source>
        <dbReference type="ARBA" id="ARBA00022679"/>
    </source>
</evidence>
<name>A0AAE4Z835_9BACT</name>
<dbReference type="GO" id="GO:0008374">
    <property type="term" value="F:O-acyltransferase activity"/>
    <property type="evidence" value="ECO:0007669"/>
    <property type="project" value="TreeGrafter"/>
</dbReference>
<dbReference type="InterPro" id="IPR051159">
    <property type="entry name" value="Hexapeptide_acetyltransf"/>
</dbReference>